<evidence type="ECO:0000313" key="2">
    <source>
        <dbReference type="Proteomes" id="UP000663862"/>
    </source>
</evidence>
<reference evidence="1" key="1">
    <citation type="submission" date="2021-02" db="EMBL/GenBank/DDBJ databases">
        <authorList>
            <person name="Nowell W R."/>
        </authorList>
    </citation>
    <scope>NUCLEOTIDE SEQUENCE</scope>
</reference>
<protein>
    <recommendedName>
        <fullName evidence="3">DOMON domain-containing protein</fullName>
    </recommendedName>
</protein>
<dbReference type="Proteomes" id="UP000663862">
    <property type="component" value="Unassembled WGS sequence"/>
</dbReference>
<evidence type="ECO:0008006" key="3">
    <source>
        <dbReference type="Google" id="ProtNLM"/>
    </source>
</evidence>
<dbReference type="AlphaFoldDB" id="A0A821C8A5"/>
<sequence length="195" mass="21887">MDEYGCKSNVENSENAYGIYLTTNAMYALTSIAHRGTSKVQSQCSGRIWTIQDITIGSFTISWRYNNTSNTVQFVIQGQASSNINLASTYIAMGWSDTVPTGNTMDVAMFFPGTQIVQDSQQDYCAIQTNITDQPVYLAFERLSTTGDADATSSLSYVHLIFSMGSYTQVNHSNTFELEEHFFRKPFKIRINLMH</sequence>
<gene>
    <name evidence="1" type="ORF">TSG867_LOCUS28135</name>
</gene>
<comment type="caution">
    <text evidence="1">The sequence shown here is derived from an EMBL/GenBank/DDBJ whole genome shotgun (WGS) entry which is preliminary data.</text>
</comment>
<name>A0A821C8A5_9BILA</name>
<accession>A0A821C8A5</accession>
<evidence type="ECO:0000313" key="1">
    <source>
        <dbReference type="EMBL" id="CAF4606090.1"/>
    </source>
</evidence>
<organism evidence="1 2">
    <name type="scientific">Rotaria socialis</name>
    <dbReference type="NCBI Taxonomy" id="392032"/>
    <lineage>
        <taxon>Eukaryota</taxon>
        <taxon>Metazoa</taxon>
        <taxon>Spiralia</taxon>
        <taxon>Gnathifera</taxon>
        <taxon>Rotifera</taxon>
        <taxon>Eurotatoria</taxon>
        <taxon>Bdelloidea</taxon>
        <taxon>Philodinida</taxon>
        <taxon>Philodinidae</taxon>
        <taxon>Rotaria</taxon>
    </lineage>
</organism>
<dbReference type="EMBL" id="CAJOBQ010003430">
    <property type="protein sequence ID" value="CAF4606090.1"/>
    <property type="molecule type" value="Genomic_DNA"/>
</dbReference>
<proteinExistence type="predicted"/>